<organism evidence="2 3">
    <name type="scientific">Sphaerosporella brunnea</name>
    <dbReference type="NCBI Taxonomy" id="1250544"/>
    <lineage>
        <taxon>Eukaryota</taxon>
        <taxon>Fungi</taxon>
        <taxon>Dikarya</taxon>
        <taxon>Ascomycota</taxon>
        <taxon>Pezizomycotina</taxon>
        <taxon>Pezizomycetes</taxon>
        <taxon>Pezizales</taxon>
        <taxon>Pyronemataceae</taxon>
        <taxon>Sphaerosporella</taxon>
    </lineage>
</organism>
<sequence length="167" mass="18950">MAVFPRSHSDLQSVLRCLCFEASPFFSSTRLVPFIRKTRFFNTRRPHLLSSSSRRASCHSEHIHSFHDEMQFLILFLAAIIAIAYAAPLPKPPIDLPRDVAEAFISDNEIDGGSGVFNVILVQQQRPSDREELVDPDLDELADIENLHSGRRGWGYSARREGVYPKL</sequence>
<keyword evidence="3" id="KW-1185">Reference proteome</keyword>
<keyword evidence="1" id="KW-1133">Transmembrane helix</keyword>
<accession>A0A5J5F3W0</accession>
<dbReference type="AlphaFoldDB" id="A0A5J5F3W0"/>
<proteinExistence type="predicted"/>
<name>A0A5J5F3W0_9PEZI</name>
<dbReference type="Proteomes" id="UP000326924">
    <property type="component" value="Unassembled WGS sequence"/>
</dbReference>
<dbReference type="EMBL" id="VXIS01000042">
    <property type="protein sequence ID" value="KAA8910808.1"/>
    <property type="molecule type" value="Genomic_DNA"/>
</dbReference>
<keyword evidence="1" id="KW-0472">Membrane</keyword>
<protein>
    <submittedName>
        <fullName evidence="2">Uncharacterized protein</fullName>
    </submittedName>
</protein>
<comment type="caution">
    <text evidence="2">The sequence shown here is derived from an EMBL/GenBank/DDBJ whole genome shotgun (WGS) entry which is preliminary data.</text>
</comment>
<evidence type="ECO:0000256" key="1">
    <source>
        <dbReference type="SAM" id="Phobius"/>
    </source>
</evidence>
<feature type="transmembrane region" description="Helical" evidence="1">
    <location>
        <begin position="70"/>
        <end position="88"/>
    </location>
</feature>
<gene>
    <name evidence="2" type="ORF">FN846DRAFT_904759</name>
</gene>
<dbReference type="InParanoid" id="A0A5J5F3W0"/>
<reference evidence="2 3" key="1">
    <citation type="submission" date="2019-09" db="EMBL/GenBank/DDBJ databases">
        <title>Draft genome of the ectomycorrhizal ascomycete Sphaerosporella brunnea.</title>
        <authorList>
            <consortium name="DOE Joint Genome Institute"/>
            <person name="Benucci G.M."/>
            <person name="Marozzi G."/>
            <person name="Antonielli L."/>
            <person name="Sanchez S."/>
            <person name="Marco P."/>
            <person name="Wang X."/>
            <person name="Falini L.B."/>
            <person name="Barry K."/>
            <person name="Haridas S."/>
            <person name="Lipzen A."/>
            <person name="Labutti K."/>
            <person name="Grigoriev I.V."/>
            <person name="Murat C."/>
            <person name="Martin F."/>
            <person name="Albertini E."/>
            <person name="Donnini D."/>
            <person name="Bonito G."/>
        </authorList>
    </citation>
    <scope>NUCLEOTIDE SEQUENCE [LARGE SCALE GENOMIC DNA]</scope>
    <source>
        <strain evidence="2 3">Sb_GMNB300</strain>
    </source>
</reference>
<evidence type="ECO:0000313" key="2">
    <source>
        <dbReference type="EMBL" id="KAA8910808.1"/>
    </source>
</evidence>
<evidence type="ECO:0000313" key="3">
    <source>
        <dbReference type="Proteomes" id="UP000326924"/>
    </source>
</evidence>
<keyword evidence="1" id="KW-0812">Transmembrane</keyword>